<dbReference type="GO" id="GO:0043069">
    <property type="term" value="P:negative regulation of programmed cell death"/>
    <property type="evidence" value="ECO:0007669"/>
    <property type="project" value="TreeGrafter"/>
</dbReference>
<dbReference type="InterPro" id="IPR031968">
    <property type="entry name" value="VASt"/>
</dbReference>
<proteinExistence type="predicted"/>
<evidence type="ECO:0000313" key="7">
    <source>
        <dbReference type="EMBL" id="PKI60787.1"/>
    </source>
</evidence>
<sequence length="263" mass="29841">GLWDVRRDGNECCVLSVYINVAFSKKTMFRGQIVRSTLEECREAYAIWVDMAHELLRKRSLEQKKDKVDRGPDESMIQNREVRSEREANTGNPPDTSRGANNISVVQQSSNSTGPSPLNGSGFFRGNDMDCSATLTLPMLGETMMKLWSYTKSQTRVPLLLAISFAVILLMQVCTLILAKCKLSIVVLLTRPQNIHVISQTDYIGGMGISERPSEVVAWLEKRVHHLKDEMAMVESRLERMQWEHARLKEQLRGLQLSTKQSE</sequence>
<keyword evidence="5" id="KW-0812">Transmembrane</keyword>
<dbReference type="AlphaFoldDB" id="A0A2I0JWU7"/>
<evidence type="ECO:0000313" key="8">
    <source>
        <dbReference type="Proteomes" id="UP000233551"/>
    </source>
</evidence>
<evidence type="ECO:0000256" key="2">
    <source>
        <dbReference type="ARBA" id="ARBA00023136"/>
    </source>
</evidence>
<organism evidence="7 8">
    <name type="scientific">Punica granatum</name>
    <name type="common">Pomegranate</name>
    <dbReference type="NCBI Taxonomy" id="22663"/>
    <lineage>
        <taxon>Eukaryota</taxon>
        <taxon>Viridiplantae</taxon>
        <taxon>Streptophyta</taxon>
        <taxon>Embryophyta</taxon>
        <taxon>Tracheophyta</taxon>
        <taxon>Spermatophyta</taxon>
        <taxon>Magnoliopsida</taxon>
        <taxon>eudicotyledons</taxon>
        <taxon>Gunneridae</taxon>
        <taxon>Pentapetalae</taxon>
        <taxon>rosids</taxon>
        <taxon>malvids</taxon>
        <taxon>Myrtales</taxon>
        <taxon>Lythraceae</taxon>
        <taxon>Punica</taxon>
    </lineage>
</organism>
<feature type="domain" description="VASt" evidence="6">
    <location>
        <begin position="1"/>
        <end position="60"/>
    </location>
</feature>
<evidence type="ECO:0000259" key="6">
    <source>
        <dbReference type="PROSITE" id="PS51778"/>
    </source>
</evidence>
<evidence type="ECO:0000256" key="3">
    <source>
        <dbReference type="SAM" id="Coils"/>
    </source>
</evidence>
<evidence type="ECO:0000256" key="5">
    <source>
        <dbReference type="SAM" id="Phobius"/>
    </source>
</evidence>
<dbReference type="PANTHER" id="PTHR47666:SF1">
    <property type="entry name" value="PROTEIN VASCULAR ASSOCIATED DEATH 1, CHLOROPLASTIC"/>
    <property type="match status" value="1"/>
</dbReference>
<feature type="compositionally biased region" description="Polar residues" evidence="4">
    <location>
        <begin position="89"/>
        <end position="100"/>
    </location>
</feature>
<keyword evidence="5" id="KW-1133">Transmembrane helix</keyword>
<feature type="transmembrane region" description="Helical" evidence="5">
    <location>
        <begin position="159"/>
        <end position="179"/>
    </location>
</feature>
<comment type="caution">
    <text evidence="7">The sequence shown here is derived from an EMBL/GenBank/DDBJ whole genome shotgun (WGS) entry which is preliminary data.</text>
</comment>
<dbReference type="Proteomes" id="UP000233551">
    <property type="component" value="Unassembled WGS sequence"/>
</dbReference>
<keyword evidence="8" id="KW-1185">Reference proteome</keyword>
<dbReference type="PROSITE" id="PS51778">
    <property type="entry name" value="VAST"/>
    <property type="match status" value="1"/>
</dbReference>
<gene>
    <name evidence="7" type="ORF">CRG98_018834</name>
</gene>
<dbReference type="GO" id="GO:0016020">
    <property type="term" value="C:membrane"/>
    <property type="evidence" value="ECO:0007669"/>
    <property type="project" value="UniProtKB-SubCell"/>
</dbReference>
<dbReference type="STRING" id="22663.A0A2I0JWU7"/>
<evidence type="ECO:0000256" key="4">
    <source>
        <dbReference type="SAM" id="MobiDB-lite"/>
    </source>
</evidence>
<feature type="region of interest" description="Disordered" evidence="4">
    <location>
        <begin position="64"/>
        <end position="101"/>
    </location>
</feature>
<dbReference type="EMBL" id="PGOL01001109">
    <property type="protein sequence ID" value="PKI60787.1"/>
    <property type="molecule type" value="Genomic_DNA"/>
</dbReference>
<protein>
    <recommendedName>
        <fullName evidence="6">VASt domain-containing protein</fullName>
    </recommendedName>
</protein>
<evidence type="ECO:0000256" key="1">
    <source>
        <dbReference type="ARBA" id="ARBA00004370"/>
    </source>
</evidence>
<reference evidence="7 8" key="1">
    <citation type="submission" date="2017-11" db="EMBL/GenBank/DDBJ databases">
        <title>De-novo sequencing of pomegranate (Punica granatum L.) genome.</title>
        <authorList>
            <person name="Akparov Z."/>
            <person name="Amiraslanov A."/>
            <person name="Hajiyeva S."/>
            <person name="Abbasov M."/>
            <person name="Kaur K."/>
            <person name="Hamwieh A."/>
            <person name="Solovyev V."/>
            <person name="Salamov A."/>
            <person name="Braich B."/>
            <person name="Kosarev P."/>
            <person name="Mahmoud A."/>
            <person name="Hajiyev E."/>
            <person name="Babayeva S."/>
            <person name="Izzatullayeva V."/>
            <person name="Mammadov A."/>
            <person name="Mammadov A."/>
            <person name="Sharifova S."/>
            <person name="Ojaghi J."/>
            <person name="Eynullazada K."/>
            <person name="Bayramov B."/>
            <person name="Abdulazimova A."/>
            <person name="Shahmuradov I."/>
        </authorList>
    </citation>
    <scope>NUCLEOTIDE SEQUENCE [LARGE SCALE GENOMIC DNA]</scope>
    <source>
        <strain evidence="8">cv. AG2017</strain>
        <tissue evidence="7">Leaf</tissue>
    </source>
</reference>
<feature type="compositionally biased region" description="Basic and acidic residues" evidence="4">
    <location>
        <begin position="64"/>
        <end position="73"/>
    </location>
</feature>
<keyword evidence="2 5" id="KW-0472">Membrane</keyword>
<dbReference type="PANTHER" id="PTHR47666">
    <property type="entry name" value="PROTEIN VASCULAR ASSOCIATED DEATH 1, CHLOROPLASTIC"/>
    <property type="match status" value="1"/>
</dbReference>
<accession>A0A2I0JWU7</accession>
<comment type="subcellular location">
    <subcellularLocation>
        <location evidence="1">Membrane</location>
    </subcellularLocation>
</comment>
<feature type="coiled-coil region" evidence="3">
    <location>
        <begin position="224"/>
        <end position="258"/>
    </location>
</feature>
<keyword evidence="3" id="KW-0175">Coiled coil</keyword>
<feature type="non-terminal residue" evidence="7">
    <location>
        <position position="1"/>
    </location>
</feature>
<name>A0A2I0JWU7_PUNGR</name>